<evidence type="ECO:0000313" key="6">
    <source>
        <dbReference type="EMBL" id="UPW01763.1"/>
    </source>
</evidence>
<dbReference type="Gene3D" id="3.40.50.1980">
    <property type="entry name" value="Nitrogenase molybdenum iron protein domain"/>
    <property type="match status" value="1"/>
</dbReference>
<dbReference type="PROSITE" id="PS51257">
    <property type="entry name" value="PROKAR_LIPOPROTEIN"/>
    <property type="match status" value="1"/>
</dbReference>
<evidence type="ECO:0000259" key="5">
    <source>
        <dbReference type="PROSITE" id="PS50983"/>
    </source>
</evidence>
<dbReference type="PROSITE" id="PS50983">
    <property type="entry name" value="FE_B12_PBP"/>
    <property type="match status" value="1"/>
</dbReference>
<dbReference type="EMBL" id="CP096658">
    <property type="protein sequence ID" value="UPW01763.1"/>
    <property type="molecule type" value="Genomic_DNA"/>
</dbReference>
<dbReference type="RefSeq" id="WP_248656153.1">
    <property type="nucleotide sequence ID" value="NZ_CP096658.1"/>
</dbReference>
<evidence type="ECO:0000256" key="3">
    <source>
        <dbReference type="ARBA" id="ARBA00022729"/>
    </source>
</evidence>
<dbReference type="InterPro" id="IPR051313">
    <property type="entry name" value="Bact_iron-sidero_bind"/>
</dbReference>
<feature type="compositionally biased region" description="Low complexity" evidence="4">
    <location>
        <begin position="38"/>
        <end position="62"/>
    </location>
</feature>
<evidence type="ECO:0000256" key="2">
    <source>
        <dbReference type="ARBA" id="ARBA00022448"/>
    </source>
</evidence>
<dbReference type="PANTHER" id="PTHR30532:SF1">
    <property type="entry name" value="IRON(3+)-HYDROXAMATE-BINDING PROTEIN FHUD"/>
    <property type="match status" value="1"/>
</dbReference>
<evidence type="ECO:0000256" key="4">
    <source>
        <dbReference type="SAM" id="MobiDB-lite"/>
    </source>
</evidence>
<dbReference type="SUPFAM" id="SSF53807">
    <property type="entry name" value="Helical backbone' metal receptor"/>
    <property type="match status" value="1"/>
</dbReference>
<proteinExistence type="predicted"/>
<keyword evidence="7" id="KW-1185">Reference proteome</keyword>
<dbReference type="Proteomes" id="UP000830434">
    <property type="component" value="Chromosome"/>
</dbReference>
<reference evidence="6" key="1">
    <citation type="submission" date="2022-04" db="EMBL/GenBank/DDBJ databases">
        <title>Diverse halophilic archaea isolated from saline environments.</title>
        <authorList>
            <person name="Cui H.-L."/>
        </authorList>
    </citation>
    <scope>NUCLEOTIDE SEQUENCE</scope>
    <source>
        <strain evidence="6">XZYJT40</strain>
    </source>
</reference>
<dbReference type="GeneID" id="72189507"/>
<sequence>MREPSASRLTRRSLLKGTGAAGVGAFLAGCTGDGASDGTQTSETGGSGTTTETTAAESTATETGGGHSVSMSPVGTVVFDAVPEEVFTVFPQYADMAVALGHGDAVNSVYVPEMSGTTMNHYNHHLDGVSFDWKGLHDPLSNGFSKELLYKLGSDVHLTDPAWATTQSNWDRSDVEEIGSQIAPWFGNFYSGTHSPAPDGYGNYQYYDLWELFGKVAAVFRERERYEALAEVHSNLVSSIREKLPPKEERPSVVRVTLAQDGQSFYTYHLNKPGYWLADTRPLGANDAFADEDWQNLWGTVDYETMLKADPDVILHLWGITPRYSMADTRSKLENHSSGSQLTAVQNDRVYAAGMRYQGPIMNLFQIEMGAKQLYPDLFGEWPRYEDGDHYPEIPEDEWLFDRNEVADIVTGGGR</sequence>
<comment type="subcellular location">
    <subcellularLocation>
        <location evidence="1">Cell envelope</location>
    </subcellularLocation>
</comment>
<dbReference type="AlphaFoldDB" id="A0A8U0IKX1"/>
<dbReference type="InterPro" id="IPR002491">
    <property type="entry name" value="ABC_transptr_periplasmic_BD"/>
</dbReference>
<keyword evidence="2" id="KW-0813">Transport</keyword>
<feature type="region of interest" description="Disordered" evidence="4">
    <location>
        <begin position="36"/>
        <end position="68"/>
    </location>
</feature>
<accession>A0A8U0IKX1</accession>
<evidence type="ECO:0000256" key="1">
    <source>
        <dbReference type="ARBA" id="ARBA00004196"/>
    </source>
</evidence>
<feature type="domain" description="Fe/B12 periplasmic-binding" evidence="5">
    <location>
        <begin position="85"/>
        <end position="382"/>
    </location>
</feature>
<evidence type="ECO:0000313" key="7">
    <source>
        <dbReference type="Proteomes" id="UP000830434"/>
    </source>
</evidence>
<dbReference type="Pfam" id="PF01497">
    <property type="entry name" value="Peripla_BP_2"/>
    <property type="match status" value="1"/>
</dbReference>
<dbReference type="PANTHER" id="PTHR30532">
    <property type="entry name" value="IRON III DICITRATE-BINDING PERIPLASMIC PROTEIN"/>
    <property type="match status" value="1"/>
</dbReference>
<keyword evidence="3" id="KW-0732">Signal</keyword>
<gene>
    <name evidence="6" type="ORF">M0R88_06590</name>
</gene>
<dbReference type="InterPro" id="IPR006311">
    <property type="entry name" value="TAT_signal"/>
</dbReference>
<dbReference type="KEGG" id="haxz:M0R88_06590"/>
<dbReference type="PROSITE" id="PS51318">
    <property type="entry name" value="TAT"/>
    <property type="match status" value="1"/>
</dbReference>
<protein>
    <submittedName>
        <fullName evidence="6">ABC transporter substrate-binding protein</fullName>
    </submittedName>
</protein>
<organism evidence="6 7">
    <name type="scientific">Halorussus gelatinilyticus</name>
    <dbReference type="NCBI Taxonomy" id="2937524"/>
    <lineage>
        <taxon>Archaea</taxon>
        <taxon>Methanobacteriati</taxon>
        <taxon>Methanobacteriota</taxon>
        <taxon>Stenosarchaea group</taxon>
        <taxon>Halobacteria</taxon>
        <taxon>Halobacteriales</taxon>
        <taxon>Haladaptataceae</taxon>
        <taxon>Halorussus</taxon>
    </lineage>
</organism>
<name>A0A8U0IKX1_9EURY</name>